<proteinExistence type="predicted"/>
<evidence type="ECO:0000313" key="6">
    <source>
        <dbReference type="Proteomes" id="UP000733379"/>
    </source>
</evidence>
<organism evidence="5 6">
    <name type="scientific">Nocardia albiluteola</name>
    <dbReference type="NCBI Taxonomy" id="2842303"/>
    <lineage>
        <taxon>Bacteria</taxon>
        <taxon>Bacillati</taxon>
        <taxon>Actinomycetota</taxon>
        <taxon>Actinomycetes</taxon>
        <taxon>Mycobacteriales</taxon>
        <taxon>Nocardiaceae</taxon>
        <taxon>Nocardia</taxon>
    </lineage>
</organism>
<dbReference type="SUPFAM" id="SSF46894">
    <property type="entry name" value="C-terminal effector domain of the bipartite response regulators"/>
    <property type="match status" value="1"/>
</dbReference>
<keyword evidence="3" id="KW-0804">Transcription</keyword>
<dbReference type="Gene3D" id="1.10.10.10">
    <property type="entry name" value="Winged helix-like DNA-binding domain superfamily/Winged helix DNA-binding domain"/>
    <property type="match status" value="1"/>
</dbReference>
<dbReference type="EMBL" id="JAHKNI010000030">
    <property type="protein sequence ID" value="MBU3068118.1"/>
    <property type="molecule type" value="Genomic_DNA"/>
</dbReference>
<evidence type="ECO:0000313" key="5">
    <source>
        <dbReference type="EMBL" id="MBU3068118.1"/>
    </source>
</evidence>
<dbReference type="PANTHER" id="PTHR44688">
    <property type="entry name" value="DNA-BINDING TRANSCRIPTIONAL ACTIVATOR DEVR_DOSR"/>
    <property type="match status" value="1"/>
</dbReference>
<gene>
    <name evidence="5" type="ORF">KO481_42205</name>
</gene>
<dbReference type="CDD" id="cd06170">
    <property type="entry name" value="LuxR_C_like"/>
    <property type="match status" value="1"/>
</dbReference>
<keyword evidence="6" id="KW-1185">Reference proteome</keyword>
<keyword evidence="1" id="KW-0805">Transcription regulation</keyword>
<feature type="domain" description="HTH luxR-type" evidence="4">
    <location>
        <begin position="34"/>
        <end position="99"/>
    </location>
</feature>
<dbReference type="RefSeq" id="WP_215924310.1">
    <property type="nucleotide sequence ID" value="NZ_JAHKNI010000030.1"/>
</dbReference>
<dbReference type="InterPro" id="IPR036388">
    <property type="entry name" value="WH-like_DNA-bd_sf"/>
</dbReference>
<evidence type="ECO:0000256" key="3">
    <source>
        <dbReference type="ARBA" id="ARBA00023163"/>
    </source>
</evidence>
<dbReference type="Pfam" id="PF00196">
    <property type="entry name" value="GerE"/>
    <property type="match status" value="1"/>
</dbReference>
<comment type="caution">
    <text evidence="5">The sequence shown here is derived from an EMBL/GenBank/DDBJ whole genome shotgun (WGS) entry which is preliminary data.</text>
</comment>
<dbReference type="Proteomes" id="UP000733379">
    <property type="component" value="Unassembled WGS sequence"/>
</dbReference>
<dbReference type="SMART" id="SM00421">
    <property type="entry name" value="HTH_LUXR"/>
    <property type="match status" value="1"/>
</dbReference>
<evidence type="ECO:0000259" key="4">
    <source>
        <dbReference type="PROSITE" id="PS50043"/>
    </source>
</evidence>
<dbReference type="PRINTS" id="PR00038">
    <property type="entry name" value="HTHLUXR"/>
</dbReference>
<accession>A0ABS6BCV3</accession>
<sequence length="122" mass="13362">MRESASDIGLPSSIARENHFSATDSSELPGWYSNTVRVSSLSPREFEVFVELGSGSSNQTISRKLKITVRTVKAHVAHIMEKLGVESRLQAGLISYAYHSAHHSDLAGECPQCGFNESRRIG</sequence>
<evidence type="ECO:0000256" key="2">
    <source>
        <dbReference type="ARBA" id="ARBA00023125"/>
    </source>
</evidence>
<dbReference type="InterPro" id="IPR000792">
    <property type="entry name" value="Tscrpt_reg_LuxR_C"/>
</dbReference>
<dbReference type="InterPro" id="IPR016032">
    <property type="entry name" value="Sig_transdc_resp-reg_C-effctor"/>
</dbReference>
<keyword evidence="2" id="KW-0238">DNA-binding</keyword>
<dbReference type="PANTHER" id="PTHR44688:SF16">
    <property type="entry name" value="DNA-BINDING TRANSCRIPTIONAL ACTIVATOR DEVR_DOSR"/>
    <property type="match status" value="1"/>
</dbReference>
<protein>
    <submittedName>
        <fullName evidence="5">LuxR C-terminal-related transcriptional regulator</fullName>
    </submittedName>
</protein>
<reference evidence="5 6" key="1">
    <citation type="submission" date="2021-06" db="EMBL/GenBank/DDBJ databases">
        <title>Actinomycetes sequencing.</title>
        <authorList>
            <person name="Shan Q."/>
        </authorList>
    </citation>
    <scope>NUCLEOTIDE SEQUENCE [LARGE SCALE GENOMIC DNA]</scope>
    <source>
        <strain evidence="5 6">NEAU-G5</strain>
    </source>
</reference>
<name>A0ABS6BCV3_9NOCA</name>
<dbReference type="PROSITE" id="PS00622">
    <property type="entry name" value="HTH_LUXR_1"/>
    <property type="match status" value="1"/>
</dbReference>
<dbReference type="PROSITE" id="PS50043">
    <property type="entry name" value="HTH_LUXR_2"/>
    <property type="match status" value="1"/>
</dbReference>
<evidence type="ECO:0000256" key="1">
    <source>
        <dbReference type="ARBA" id="ARBA00023015"/>
    </source>
</evidence>